<keyword evidence="2" id="KW-0255">Endonuclease</keyword>
<dbReference type="EMBL" id="VRXD01000417">
    <property type="protein sequence ID" value="TXQ18488.1"/>
    <property type="molecule type" value="Genomic_DNA"/>
</dbReference>
<proteinExistence type="predicted"/>
<reference evidence="2 3" key="1">
    <citation type="submission" date="2019-08" db="EMBL/GenBank/DDBJ databases">
        <title>Whole genome analysis of cultivated E. coli strains isolated from CD patients and healthy donors.</title>
        <authorList>
            <person name="Siniagina M.N."/>
            <person name="Markelova M.I."/>
            <person name="Laikov A.V."/>
            <person name="Boulygina E.A."/>
            <person name="Khusnutdinova D.R."/>
            <person name="Kharchenko A."/>
            <person name="Grigoryeva T.V."/>
        </authorList>
    </citation>
    <scope>NUCLEOTIDE SEQUENCE [LARGE SCALE GENOMIC DNA]</scope>
    <source>
        <strain evidence="2 3">1_45_11</strain>
    </source>
</reference>
<gene>
    <name evidence="2" type="ORF">FV293_29410</name>
</gene>
<dbReference type="Proteomes" id="UP000321295">
    <property type="component" value="Unassembled WGS sequence"/>
</dbReference>
<feature type="non-terminal residue" evidence="2">
    <location>
        <position position="1"/>
    </location>
</feature>
<evidence type="ECO:0000256" key="1">
    <source>
        <dbReference type="SAM" id="MobiDB-lite"/>
    </source>
</evidence>
<protein>
    <submittedName>
        <fullName evidence="2">HNH endonuclease</fullName>
    </submittedName>
</protein>
<dbReference type="AlphaFoldDB" id="A0AB74M7Z4"/>
<keyword evidence="2" id="KW-0378">Hydrolase</keyword>
<accession>A0AB74M7Z4</accession>
<evidence type="ECO:0000313" key="3">
    <source>
        <dbReference type="Proteomes" id="UP000321295"/>
    </source>
</evidence>
<evidence type="ECO:0000313" key="2">
    <source>
        <dbReference type="EMBL" id="TXQ18488.1"/>
    </source>
</evidence>
<sequence>ECHRQKSAREAAGGMPDPTLPEVSGGSGRADDIIGL</sequence>
<feature type="region of interest" description="Disordered" evidence="1">
    <location>
        <begin position="1"/>
        <end position="36"/>
    </location>
</feature>
<organism evidence="2 3">
    <name type="scientific">Escherichia coli</name>
    <dbReference type="NCBI Taxonomy" id="562"/>
    <lineage>
        <taxon>Bacteria</taxon>
        <taxon>Pseudomonadati</taxon>
        <taxon>Pseudomonadota</taxon>
        <taxon>Gammaproteobacteria</taxon>
        <taxon>Enterobacterales</taxon>
        <taxon>Enterobacteriaceae</taxon>
        <taxon>Escherichia</taxon>
    </lineage>
</organism>
<comment type="caution">
    <text evidence="2">The sequence shown here is derived from an EMBL/GenBank/DDBJ whole genome shotgun (WGS) entry which is preliminary data.</text>
</comment>
<dbReference type="GO" id="GO:0004519">
    <property type="term" value="F:endonuclease activity"/>
    <property type="evidence" value="ECO:0007669"/>
    <property type="project" value="UniProtKB-KW"/>
</dbReference>
<name>A0AB74M7Z4_ECOLX</name>
<keyword evidence="2" id="KW-0540">Nuclease</keyword>